<comment type="caution">
    <text evidence="2">The sequence shown here is derived from an EMBL/GenBank/DDBJ whole genome shotgun (WGS) entry which is preliminary data.</text>
</comment>
<feature type="non-terminal residue" evidence="2">
    <location>
        <position position="454"/>
    </location>
</feature>
<keyword evidence="3" id="KW-1185">Reference proteome</keyword>
<protein>
    <submittedName>
        <fullName evidence="2">Uncharacterized protein</fullName>
    </submittedName>
</protein>
<evidence type="ECO:0000313" key="3">
    <source>
        <dbReference type="Proteomes" id="UP000601435"/>
    </source>
</evidence>
<proteinExistence type="predicted"/>
<feature type="compositionally biased region" description="Basic residues" evidence="1">
    <location>
        <begin position="263"/>
        <end position="275"/>
    </location>
</feature>
<evidence type="ECO:0000313" key="2">
    <source>
        <dbReference type="EMBL" id="CAE7846855.1"/>
    </source>
</evidence>
<name>A0A812ZYU8_9DINO</name>
<feature type="region of interest" description="Disordered" evidence="1">
    <location>
        <begin position="256"/>
        <end position="307"/>
    </location>
</feature>
<reference evidence="2" key="1">
    <citation type="submission" date="2021-02" db="EMBL/GenBank/DDBJ databases">
        <authorList>
            <person name="Dougan E. K."/>
            <person name="Rhodes N."/>
            <person name="Thang M."/>
            <person name="Chan C."/>
        </authorList>
    </citation>
    <scope>NUCLEOTIDE SEQUENCE</scope>
</reference>
<gene>
    <name evidence="2" type="ORF">SNEC2469_LOCUS26093</name>
</gene>
<dbReference type="OrthoDB" id="10614821at2759"/>
<dbReference type="AlphaFoldDB" id="A0A812ZYU8"/>
<organism evidence="2 3">
    <name type="scientific">Symbiodinium necroappetens</name>
    <dbReference type="NCBI Taxonomy" id="1628268"/>
    <lineage>
        <taxon>Eukaryota</taxon>
        <taxon>Sar</taxon>
        <taxon>Alveolata</taxon>
        <taxon>Dinophyceae</taxon>
        <taxon>Suessiales</taxon>
        <taxon>Symbiodiniaceae</taxon>
        <taxon>Symbiodinium</taxon>
    </lineage>
</organism>
<sequence>QFFEMVSPHQAVTAVVDVAKEVALSTGTCTVTVFKQRRVRGFLGGSPGGFLSKVATSFVLAADEAAWVRSRVAQRAAGFFVPGKSWDQLALCRRYVDDLLLISRAWCFTCLCVLPSEIYSVPFDAGPCSRQLSWLDFLIDLDLCALDIKSAPITCPPPWDVSQSYLRSFFWGRLARYRQLGLRAEVWQRDVVMHLLSLRQRGFKEFKDSPQTPCSRCWGSGKGWTQRGHNSYYNQSNGHRWQSGFGGQPQTVRVEIDHVRGSASRKRRKSKKDKRHDHFESSSESESSSSPHKHGRKRPSGFSDKENARLQSELETLRKEKADREAADRKQELMAEVRAITAEIAGKFQTHAPSQPAAKEPSNQLPGASKPVDCTALTPAEKMAVFHSLDGYVGVKSAKSWAELEETLANEDEGVLKDLFRKVFRRGGLPKSNPAMARKLVIGLQSSIAEFAEQ</sequence>
<feature type="region of interest" description="Disordered" evidence="1">
    <location>
        <begin position="350"/>
        <end position="371"/>
    </location>
</feature>
<evidence type="ECO:0000256" key="1">
    <source>
        <dbReference type="SAM" id="MobiDB-lite"/>
    </source>
</evidence>
<dbReference type="Proteomes" id="UP000601435">
    <property type="component" value="Unassembled WGS sequence"/>
</dbReference>
<dbReference type="EMBL" id="CAJNJA010052472">
    <property type="protein sequence ID" value="CAE7846855.1"/>
    <property type="molecule type" value="Genomic_DNA"/>
</dbReference>
<accession>A0A812ZYU8</accession>